<gene>
    <name evidence="1" type="ORF">ZEAMMB73_Zm00001d040563</name>
</gene>
<sequence length="40" mass="4595">MEDGKVVDFNMALILFPPLQSCTEQTMYVDTIVIQEFISK</sequence>
<accession>A0A1D6MRE5</accession>
<proteinExistence type="predicted"/>
<name>A0A1D6MRE5_MAIZE</name>
<dbReference type="EMBL" id="CM007649">
    <property type="protein sequence ID" value="ONM31552.1"/>
    <property type="molecule type" value="Genomic_DNA"/>
</dbReference>
<evidence type="ECO:0000313" key="1">
    <source>
        <dbReference type="EMBL" id="ONM31552.1"/>
    </source>
</evidence>
<reference evidence="1" key="1">
    <citation type="submission" date="2015-12" db="EMBL/GenBank/DDBJ databases">
        <title>Update maize B73 reference genome by single molecule sequencing technologies.</title>
        <authorList>
            <consortium name="Maize Genome Sequencing Project"/>
            <person name="Ware D."/>
        </authorList>
    </citation>
    <scope>NUCLEOTIDE SEQUENCE [LARGE SCALE GENOMIC DNA]</scope>
    <source>
        <tissue evidence="1">Seedling</tissue>
    </source>
</reference>
<dbReference type="AlphaFoldDB" id="A0A1D6MRE5"/>
<organism evidence="1">
    <name type="scientific">Zea mays</name>
    <name type="common">Maize</name>
    <dbReference type="NCBI Taxonomy" id="4577"/>
    <lineage>
        <taxon>Eukaryota</taxon>
        <taxon>Viridiplantae</taxon>
        <taxon>Streptophyta</taxon>
        <taxon>Embryophyta</taxon>
        <taxon>Tracheophyta</taxon>
        <taxon>Spermatophyta</taxon>
        <taxon>Magnoliopsida</taxon>
        <taxon>Liliopsida</taxon>
        <taxon>Poales</taxon>
        <taxon>Poaceae</taxon>
        <taxon>PACMAD clade</taxon>
        <taxon>Panicoideae</taxon>
        <taxon>Andropogonodae</taxon>
        <taxon>Andropogoneae</taxon>
        <taxon>Tripsacinae</taxon>
        <taxon>Zea</taxon>
    </lineage>
</organism>
<protein>
    <submittedName>
        <fullName evidence="1">Uncharacterized protein</fullName>
    </submittedName>
</protein>